<proteinExistence type="predicted"/>
<name>A0ACD3QX21_LARCR</name>
<gene>
    <name evidence="1" type="ORF">E3U43_019086</name>
</gene>
<sequence>MAAVGDEACLSCQLTQHKEVLQVTWQKLSPEGEKNVATRTKHFGLQVNPGFRDKVEFKDAGLQNSSIVIRNVTEQDESCYQCSFYSNPEGALTGTTCLKVYELHEPVLHVESNSAEEAVVSCSATGRPAPTVTLRVLQQDLHLSNYSSVSVTNTNSTVTVTSTAVLSGFHDDRTQVGCAVRVFSGPQKEVLMMIPEVKQSTADGLAVISVLLLVVLVVCGIVAALVFVRLKRRNQNSLPHRNSEENHADKTTEDTHEVQTPLLDQEEIRQLTSEEDQADKTTEDTHEVQTALLDQEEIRQLIPEEDQADKTTEDTHENSEENQADKTTEDTHENSEENHADKTTEDTHEVQTPLLDQEEIRQLTSEEDQADKTTEDTHE</sequence>
<evidence type="ECO:0000313" key="2">
    <source>
        <dbReference type="Proteomes" id="UP000793456"/>
    </source>
</evidence>
<reference evidence="1" key="1">
    <citation type="submission" date="2018-11" db="EMBL/GenBank/DDBJ databases">
        <title>The sequence and de novo assembly of Larimichthys crocea genome using PacBio and Hi-C technologies.</title>
        <authorList>
            <person name="Xu P."/>
            <person name="Chen B."/>
            <person name="Zhou Z."/>
            <person name="Ke Q."/>
            <person name="Wu Y."/>
            <person name="Bai H."/>
            <person name="Pu F."/>
        </authorList>
    </citation>
    <scope>NUCLEOTIDE SEQUENCE</scope>
    <source>
        <tissue evidence="1">Muscle</tissue>
    </source>
</reference>
<comment type="caution">
    <text evidence="1">The sequence shown here is derived from an EMBL/GenBank/DDBJ whole genome shotgun (WGS) entry which is preliminary data.</text>
</comment>
<organism evidence="1 2">
    <name type="scientific">Larimichthys crocea</name>
    <name type="common">Large yellow croaker</name>
    <name type="synonym">Pseudosciaena crocea</name>
    <dbReference type="NCBI Taxonomy" id="215358"/>
    <lineage>
        <taxon>Eukaryota</taxon>
        <taxon>Metazoa</taxon>
        <taxon>Chordata</taxon>
        <taxon>Craniata</taxon>
        <taxon>Vertebrata</taxon>
        <taxon>Euteleostomi</taxon>
        <taxon>Actinopterygii</taxon>
        <taxon>Neopterygii</taxon>
        <taxon>Teleostei</taxon>
        <taxon>Neoteleostei</taxon>
        <taxon>Acanthomorphata</taxon>
        <taxon>Eupercaria</taxon>
        <taxon>Sciaenidae</taxon>
        <taxon>Larimichthys</taxon>
    </lineage>
</organism>
<protein>
    <submittedName>
        <fullName evidence="1">Uncharacterized protein</fullName>
    </submittedName>
</protein>
<evidence type="ECO:0000313" key="1">
    <source>
        <dbReference type="EMBL" id="TMS11695.1"/>
    </source>
</evidence>
<accession>A0ACD3QX21</accession>
<keyword evidence="2" id="KW-1185">Reference proteome</keyword>
<dbReference type="Proteomes" id="UP000793456">
    <property type="component" value="Chromosome XIII"/>
</dbReference>
<dbReference type="EMBL" id="CM011686">
    <property type="protein sequence ID" value="TMS11695.1"/>
    <property type="molecule type" value="Genomic_DNA"/>
</dbReference>